<protein>
    <submittedName>
        <fullName evidence="2">Uncharacterized protein</fullName>
    </submittedName>
</protein>
<dbReference type="PANTHER" id="PTHR10773:SF19">
    <property type="match status" value="1"/>
</dbReference>
<feature type="compositionally biased region" description="Polar residues" evidence="1">
    <location>
        <begin position="179"/>
        <end position="206"/>
    </location>
</feature>
<dbReference type="EMBL" id="JACEFF010000396">
    <property type="protein sequence ID" value="KAH9638489.1"/>
    <property type="molecule type" value="Genomic_DNA"/>
</dbReference>
<proteinExistence type="predicted"/>
<evidence type="ECO:0000256" key="1">
    <source>
        <dbReference type="SAM" id="MobiDB-lite"/>
    </source>
</evidence>
<feature type="region of interest" description="Disordered" evidence="1">
    <location>
        <begin position="134"/>
        <end position="217"/>
    </location>
</feature>
<comment type="caution">
    <text evidence="2">The sequence shown here is derived from an EMBL/GenBank/DDBJ whole genome shotgun (WGS) entry which is preliminary data.</text>
</comment>
<organism evidence="2 3">
    <name type="scientific">Spodoptera exigua</name>
    <name type="common">Beet armyworm</name>
    <name type="synonym">Noctua fulgens</name>
    <dbReference type="NCBI Taxonomy" id="7107"/>
    <lineage>
        <taxon>Eukaryota</taxon>
        <taxon>Metazoa</taxon>
        <taxon>Ecdysozoa</taxon>
        <taxon>Arthropoda</taxon>
        <taxon>Hexapoda</taxon>
        <taxon>Insecta</taxon>
        <taxon>Pterygota</taxon>
        <taxon>Neoptera</taxon>
        <taxon>Endopterygota</taxon>
        <taxon>Lepidoptera</taxon>
        <taxon>Glossata</taxon>
        <taxon>Ditrysia</taxon>
        <taxon>Noctuoidea</taxon>
        <taxon>Noctuidae</taxon>
        <taxon>Amphipyrinae</taxon>
        <taxon>Spodoptera</taxon>
    </lineage>
</organism>
<sequence>MASWRASRILKLVSPDATSHTQDNLVVKIDNTIVEDQHSTAKENAENVSPNKNIDVSSCDEILSDCDRDDQFANKIDARFISSRKTDNSSLTTHTSIIRTLQTNLVPDYDSDDSSINDNNNLENIETCTEIDQSIQKALPKSSSSSSSTSSSSSSNSTSSGSSSSDSDSSTSSKRTNQHSEQYANGVRPQSASTSTLPANISPNYTDESDNIDLSDDDPTFNYELSTKRKKKNYFFDATKTDSSDSDDDSVSDSDRKKLSKRGRKRSLNPAKWKQNKVKKLRNTGESYISISKSQKVIPSRCLKVPCTDKCRLKCTTNISMDERYNIFKEFWDLGDLTRQRVFISSCMVDITPKYRYTNATNPRRPNKAYNFTVNNKKIRV</sequence>
<dbReference type="AlphaFoldDB" id="A0A922MKJ3"/>
<reference evidence="2" key="1">
    <citation type="journal article" date="2021" name="G3 (Bethesda)">
        <title>Genome and transcriptome analysis of the beet armyworm Spodoptera exigua reveals targets for pest control. .</title>
        <authorList>
            <person name="Simon S."/>
            <person name="Breeschoten T."/>
            <person name="Jansen H.J."/>
            <person name="Dirks R.P."/>
            <person name="Schranz M.E."/>
            <person name="Ros V.I.D."/>
        </authorList>
    </citation>
    <scope>NUCLEOTIDE SEQUENCE</scope>
    <source>
        <strain evidence="2">TB_SE_WUR_2020</strain>
    </source>
</reference>
<accession>A0A922MKJ3</accession>
<feature type="compositionally biased region" description="Low complexity" evidence="1">
    <location>
        <begin position="142"/>
        <end position="173"/>
    </location>
</feature>
<dbReference type="PANTHER" id="PTHR10773">
    <property type="entry name" value="DNA-DIRECTED RNA POLYMERASES I, II, AND III SUBUNIT RPABC2"/>
    <property type="match status" value="1"/>
</dbReference>
<feature type="region of interest" description="Disordered" evidence="1">
    <location>
        <begin position="238"/>
        <end position="274"/>
    </location>
</feature>
<evidence type="ECO:0000313" key="2">
    <source>
        <dbReference type="EMBL" id="KAH9638489.1"/>
    </source>
</evidence>
<dbReference type="Proteomes" id="UP000814243">
    <property type="component" value="Unassembled WGS sequence"/>
</dbReference>
<feature type="compositionally biased region" description="Acidic residues" evidence="1">
    <location>
        <begin position="207"/>
        <end position="217"/>
    </location>
</feature>
<gene>
    <name evidence="2" type="ORF">HF086_016814</name>
</gene>
<feature type="compositionally biased region" description="Basic residues" evidence="1">
    <location>
        <begin position="258"/>
        <end position="267"/>
    </location>
</feature>
<evidence type="ECO:0000313" key="3">
    <source>
        <dbReference type="Proteomes" id="UP000814243"/>
    </source>
</evidence>
<name>A0A922MKJ3_SPOEX</name>